<organism evidence="3 4">
    <name type="scientific">Triparma laevis f. inornata</name>
    <dbReference type="NCBI Taxonomy" id="1714386"/>
    <lineage>
        <taxon>Eukaryota</taxon>
        <taxon>Sar</taxon>
        <taxon>Stramenopiles</taxon>
        <taxon>Ochrophyta</taxon>
        <taxon>Bolidophyceae</taxon>
        <taxon>Parmales</taxon>
        <taxon>Triparmaceae</taxon>
        <taxon>Triparma</taxon>
    </lineage>
</organism>
<dbReference type="GO" id="GO:0005737">
    <property type="term" value="C:cytoplasm"/>
    <property type="evidence" value="ECO:0007669"/>
    <property type="project" value="TreeGrafter"/>
</dbReference>
<comment type="caution">
    <text evidence="3">The sequence shown here is derived from an EMBL/GenBank/DDBJ whole genome shotgun (WGS) entry which is preliminary data.</text>
</comment>
<evidence type="ECO:0000313" key="4">
    <source>
        <dbReference type="Proteomes" id="UP001162640"/>
    </source>
</evidence>
<comment type="similarity">
    <text evidence="1">Belongs to the peptidase C14B family.</text>
</comment>
<dbReference type="AlphaFoldDB" id="A0A9W7EQ48"/>
<dbReference type="Pfam" id="PF00656">
    <property type="entry name" value="Peptidase_C14"/>
    <property type="match status" value="1"/>
</dbReference>
<proteinExistence type="inferred from homology"/>
<accession>A0A9W7EQ48</accession>
<dbReference type="GO" id="GO:0004197">
    <property type="term" value="F:cysteine-type endopeptidase activity"/>
    <property type="evidence" value="ECO:0007669"/>
    <property type="project" value="InterPro"/>
</dbReference>
<evidence type="ECO:0000256" key="1">
    <source>
        <dbReference type="ARBA" id="ARBA00009005"/>
    </source>
</evidence>
<evidence type="ECO:0000259" key="2">
    <source>
        <dbReference type="Pfam" id="PF00656"/>
    </source>
</evidence>
<dbReference type="Proteomes" id="UP001162640">
    <property type="component" value="Unassembled WGS sequence"/>
</dbReference>
<dbReference type="PANTHER" id="PTHR48104:SF30">
    <property type="entry name" value="METACASPASE-1"/>
    <property type="match status" value="1"/>
</dbReference>
<dbReference type="InterPro" id="IPR050452">
    <property type="entry name" value="Metacaspase"/>
</dbReference>
<name>A0A9W7EQ48_9STRA</name>
<dbReference type="PANTHER" id="PTHR48104">
    <property type="entry name" value="METACASPASE-4"/>
    <property type="match status" value="1"/>
</dbReference>
<dbReference type="InterPro" id="IPR011600">
    <property type="entry name" value="Pept_C14_caspase"/>
</dbReference>
<sequence length="301" mass="32825">MDEVSQYSMIATTLETMDIVLFYASKKNLAFCLAAWDDDASSMHPVKNLAGNLRLKAFRRDTQRMAEHLIAHRSFAPEDVTLINATADTKAEDIIKIFEGIQAVVDEARDESYLVTFSYSGHGTFSADYSGDELAQGEGPDAKSGGFGMFGRRRPPRNLDFGPTSSTLVLLLDCCHSGSMMDLKYKYVSSDGGKTYEPTKARKKAAEGAKGGKLVSVSACTDNQEAYFGPSEGNLTAALLNSWAAKGTTAPILQGGLFPKVREQVVDMTNGKQEPVLCSNFVFNKACNLFDCANWEQEKAE</sequence>
<feature type="domain" description="Peptidase C14 caspase" evidence="2">
    <location>
        <begin position="55"/>
        <end position="280"/>
    </location>
</feature>
<dbReference type="Gene3D" id="3.40.50.1460">
    <property type="match status" value="2"/>
</dbReference>
<dbReference type="EMBL" id="BLQM01000380">
    <property type="protein sequence ID" value="GMH86687.1"/>
    <property type="molecule type" value="Genomic_DNA"/>
</dbReference>
<evidence type="ECO:0000313" key="3">
    <source>
        <dbReference type="EMBL" id="GMH86687.1"/>
    </source>
</evidence>
<reference evidence="4" key="1">
    <citation type="journal article" date="2023" name="Commun. Biol.">
        <title>Genome analysis of Parmales, the sister group of diatoms, reveals the evolutionary specialization of diatoms from phago-mixotrophs to photoautotrophs.</title>
        <authorList>
            <person name="Ban H."/>
            <person name="Sato S."/>
            <person name="Yoshikawa S."/>
            <person name="Yamada K."/>
            <person name="Nakamura Y."/>
            <person name="Ichinomiya M."/>
            <person name="Sato N."/>
            <person name="Blanc-Mathieu R."/>
            <person name="Endo H."/>
            <person name="Kuwata A."/>
            <person name="Ogata H."/>
        </authorList>
    </citation>
    <scope>NUCLEOTIDE SEQUENCE [LARGE SCALE GENOMIC DNA]</scope>
</reference>
<protein>
    <recommendedName>
        <fullName evidence="2">Peptidase C14 caspase domain-containing protein</fullName>
    </recommendedName>
</protein>
<gene>
    <name evidence="3" type="ORF">TL16_g10623</name>
</gene>
<dbReference type="GO" id="GO:0006508">
    <property type="term" value="P:proteolysis"/>
    <property type="evidence" value="ECO:0007669"/>
    <property type="project" value="InterPro"/>
</dbReference>